<dbReference type="PROSITE" id="PS51918">
    <property type="entry name" value="RADICAL_SAM"/>
    <property type="match status" value="1"/>
</dbReference>
<dbReference type="InterPro" id="IPR058240">
    <property type="entry name" value="rSAM_sf"/>
</dbReference>
<dbReference type="PROSITE" id="PS01278">
    <property type="entry name" value="MTTASE_RADICAL"/>
    <property type="match status" value="1"/>
</dbReference>
<comment type="cofactor">
    <cofactor evidence="1">
        <name>[4Fe-4S] cluster</name>
        <dbReference type="ChEBI" id="CHEBI:49883"/>
    </cofactor>
</comment>
<evidence type="ECO:0000259" key="8">
    <source>
        <dbReference type="PROSITE" id="PS51918"/>
    </source>
</evidence>
<dbReference type="InterPro" id="IPR051198">
    <property type="entry name" value="BchE-like"/>
</dbReference>
<dbReference type="InterPro" id="IPR034466">
    <property type="entry name" value="Methyltransferase_Class_B"/>
</dbReference>
<keyword evidence="5" id="KW-0408">Iron</keyword>
<evidence type="ECO:0000256" key="1">
    <source>
        <dbReference type="ARBA" id="ARBA00001966"/>
    </source>
</evidence>
<protein>
    <submittedName>
        <fullName evidence="9">Cobalamin B12-binding domain-containing protein</fullName>
    </submittedName>
</protein>
<dbReference type="SFLD" id="SFLDG01082">
    <property type="entry name" value="B12-binding_domain_containing"/>
    <property type="match status" value="1"/>
</dbReference>
<dbReference type="PANTHER" id="PTHR43409">
    <property type="entry name" value="ANAEROBIC MAGNESIUM-PROTOPORPHYRIN IX MONOMETHYL ESTER CYCLASE-RELATED"/>
    <property type="match status" value="1"/>
</dbReference>
<evidence type="ECO:0000256" key="6">
    <source>
        <dbReference type="ARBA" id="ARBA00023014"/>
    </source>
</evidence>
<dbReference type="GO" id="GO:0003824">
    <property type="term" value="F:catalytic activity"/>
    <property type="evidence" value="ECO:0007669"/>
    <property type="project" value="InterPro"/>
</dbReference>
<keyword evidence="2" id="KW-0004">4Fe-4S</keyword>
<dbReference type="InterPro" id="IPR023404">
    <property type="entry name" value="rSAM_horseshoe"/>
</dbReference>
<evidence type="ECO:0000256" key="4">
    <source>
        <dbReference type="ARBA" id="ARBA00022723"/>
    </source>
</evidence>
<proteinExistence type="predicted"/>
<dbReference type="GO" id="GO:0005829">
    <property type="term" value="C:cytosol"/>
    <property type="evidence" value="ECO:0007669"/>
    <property type="project" value="TreeGrafter"/>
</dbReference>
<dbReference type="GO" id="GO:0031419">
    <property type="term" value="F:cobalamin binding"/>
    <property type="evidence" value="ECO:0007669"/>
    <property type="project" value="InterPro"/>
</dbReference>
<comment type="caution">
    <text evidence="9">The sequence shown here is derived from an EMBL/GenBank/DDBJ whole genome shotgun (WGS) entry which is preliminary data.</text>
</comment>
<dbReference type="GO" id="GO:0046872">
    <property type="term" value="F:metal ion binding"/>
    <property type="evidence" value="ECO:0007669"/>
    <property type="project" value="UniProtKB-KW"/>
</dbReference>
<dbReference type="SMART" id="SM00729">
    <property type="entry name" value="Elp3"/>
    <property type="match status" value="1"/>
</dbReference>
<dbReference type="InterPro" id="IPR036724">
    <property type="entry name" value="Cobalamin-bd_sf"/>
</dbReference>
<evidence type="ECO:0000313" key="9">
    <source>
        <dbReference type="EMBL" id="MBI5250018.1"/>
    </source>
</evidence>
<dbReference type="InterPro" id="IPR006638">
    <property type="entry name" value="Elp3/MiaA/NifB-like_rSAM"/>
</dbReference>
<dbReference type="Pfam" id="PF02310">
    <property type="entry name" value="B12-binding"/>
    <property type="match status" value="1"/>
</dbReference>
<evidence type="ECO:0000256" key="2">
    <source>
        <dbReference type="ARBA" id="ARBA00022485"/>
    </source>
</evidence>
<dbReference type="InterPro" id="IPR007197">
    <property type="entry name" value="rSAM"/>
</dbReference>
<dbReference type="PANTHER" id="PTHR43409:SF16">
    <property type="entry name" value="SLR0320 PROTEIN"/>
    <property type="match status" value="1"/>
</dbReference>
<dbReference type="Proteomes" id="UP000807825">
    <property type="component" value="Unassembled WGS sequence"/>
</dbReference>
<evidence type="ECO:0000256" key="3">
    <source>
        <dbReference type="ARBA" id="ARBA00022691"/>
    </source>
</evidence>
<dbReference type="Pfam" id="PF04055">
    <property type="entry name" value="Radical_SAM"/>
    <property type="match status" value="1"/>
</dbReference>
<name>A0A9D6Z0J8_9BACT</name>
<reference evidence="9" key="1">
    <citation type="submission" date="2020-07" db="EMBL/GenBank/DDBJ databases">
        <title>Huge and variable diversity of episymbiotic CPR bacteria and DPANN archaea in groundwater ecosystems.</title>
        <authorList>
            <person name="He C.Y."/>
            <person name="Keren R."/>
            <person name="Whittaker M."/>
            <person name="Farag I.F."/>
            <person name="Doudna J."/>
            <person name="Cate J.H.D."/>
            <person name="Banfield J.F."/>
        </authorList>
    </citation>
    <scope>NUCLEOTIDE SEQUENCE</scope>
    <source>
        <strain evidence="9">NC_groundwater_1664_Pr3_B-0.1um_52_9</strain>
    </source>
</reference>
<evidence type="ECO:0000313" key="10">
    <source>
        <dbReference type="Proteomes" id="UP000807825"/>
    </source>
</evidence>
<dbReference type="GO" id="GO:0051539">
    <property type="term" value="F:4 iron, 4 sulfur cluster binding"/>
    <property type="evidence" value="ECO:0007669"/>
    <property type="project" value="UniProtKB-KW"/>
</dbReference>
<dbReference type="Gene3D" id="3.80.30.20">
    <property type="entry name" value="tm_1862 like domain"/>
    <property type="match status" value="1"/>
</dbReference>
<keyword evidence="3" id="KW-0949">S-adenosyl-L-methionine</keyword>
<accession>A0A9D6Z0J8</accession>
<dbReference type="SUPFAM" id="SSF52242">
    <property type="entry name" value="Cobalamin (vitamin B12)-binding domain"/>
    <property type="match status" value="1"/>
</dbReference>
<evidence type="ECO:0000259" key="7">
    <source>
        <dbReference type="PROSITE" id="PS51332"/>
    </source>
</evidence>
<dbReference type="InterPro" id="IPR006158">
    <property type="entry name" value="Cobalamin-bd"/>
</dbReference>
<dbReference type="SFLD" id="SFLDS00029">
    <property type="entry name" value="Radical_SAM"/>
    <property type="match status" value="1"/>
</dbReference>
<dbReference type="InterPro" id="IPR020612">
    <property type="entry name" value="Methylthiotransferase_CS"/>
</dbReference>
<dbReference type="SUPFAM" id="SSF102114">
    <property type="entry name" value="Radical SAM enzymes"/>
    <property type="match status" value="1"/>
</dbReference>
<gene>
    <name evidence="9" type="ORF">HY912_11035</name>
</gene>
<dbReference type="PROSITE" id="PS51332">
    <property type="entry name" value="B12_BINDING"/>
    <property type="match status" value="1"/>
</dbReference>
<dbReference type="SFLD" id="SFLDG01123">
    <property type="entry name" value="methyltransferase_(Class_B)"/>
    <property type="match status" value="1"/>
</dbReference>
<organism evidence="9 10">
    <name type="scientific">Desulfomonile tiedjei</name>
    <dbReference type="NCBI Taxonomy" id="2358"/>
    <lineage>
        <taxon>Bacteria</taxon>
        <taxon>Pseudomonadati</taxon>
        <taxon>Thermodesulfobacteriota</taxon>
        <taxon>Desulfomonilia</taxon>
        <taxon>Desulfomonilales</taxon>
        <taxon>Desulfomonilaceae</taxon>
        <taxon>Desulfomonile</taxon>
    </lineage>
</organism>
<dbReference type="AlphaFoldDB" id="A0A9D6Z0J8"/>
<feature type="domain" description="Radical SAM core" evidence="8">
    <location>
        <begin position="183"/>
        <end position="409"/>
    </location>
</feature>
<keyword evidence="6" id="KW-0411">Iron-sulfur</keyword>
<dbReference type="EMBL" id="JACRDE010000297">
    <property type="protein sequence ID" value="MBI5250018.1"/>
    <property type="molecule type" value="Genomic_DNA"/>
</dbReference>
<dbReference type="Gene3D" id="3.40.50.280">
    <property type="entry name" value="Cobalamin-binding domain"/>
    <property type="match status" value="1"/>
</dbReference>
<evidence type="ECO:0000256" key="5">
    <source>
        <dbReference type="ARBA" id="ARBA00023004"/>
    </source>
</evidence>
<keyword evidence="4" id="KW-0479">Metal-binding</keyword>
<sequence length="424" mass="47340">MRVLLISANREEINMRAWPLGAASVAAATRESGHEVVLLDLMSADCPESAVREAVEGFRPDIIGVSIRNVDDQNMADPKFFLGGVKDIISGCKTLTSVPIVLGGAGYSIFPESLLEFLSADMGIQGEGESAFPALLERLENRENLSAVPGLYLPRTGPSGSRAFQKDLDRFPLPDSRFLPQYVSKGEEFWFPVQTRRGCPMSCSYCSTPTIEGYSLRKRSPEAVVRWLGDWVKLGVRRYYFVDNTFNLPRSYAKRLCSKIIAAHLDITWRCIIYPIGIDEELAGLMASAGCKDVALGFESSSELVLHGMKKRFRPENVRTVCEILRKYGMQRMGFLMLGGPGETKESALASLEFADSLKLDSMKVTLGIRIYPYTELAKTAVAEGLVKEDDDLLTPRFYMTTSLESWLRETVDCWMSTRPNWMK</sequence>
<feature type="domain" description="B12-binding" evidence="7">
    <location>
        <begin position="1"/>
        <end position="146"/>
    </location>
</feature>